<keyword evidence="3" id="KW-0547">Nucleotide-binding</keyword>
<dbReference type="SUPFAM" id="SSF52540">
    <property type="entry name" value="P-loop containing nucleoside triphosphate hydrolases"/>
    <property type="match status" value="1"/>
</dbReference>
<sequence>MGLPAEEINRRITAVTERFGIKHLLNRSIFHLSGGQKQRVIIGSALMCGGLLSHLHFQYANDSHTLVSTDEATGTETLRNPRWYATMCANEGTAEDRCAIIRALHHLQ</sequence>
<evidence type="ECO:0000313" key="4">
    <source>
        <dbReference type="Proteomes" id="UP000232491"/>
    </source>
</evidence>
<dbReference type="InterPro" id="IPR003439">
    <property type="entry name" value="ABC_transporter-like_ATP-bd"/>
</dbReference>
<dbReference type="AlphaFoldDB" id="A0A0L0LTK0"/>
<proteinExistence type="predicted"/>
<reference evidence="4 5" key="1">
    <citation type="submission" date="2017-05" db="EMBL/GenBank/DDBJ databases">
        <title>Comparative genomics and methylome analysis of the gut commensal Bifidobacterium breve.</title>
        <authorList>
            <person name="Bottacini F."/>
            <person name="Morrissey R."/>
            <person name="Roberts R.J."/>
            <person name="James K."/>
            <person name="van Breen J."/>
            <person name="Egan M."/>
            <person name="Lambert J."/>
            <person name="van Limpt K."/>
            <person name="Stanton C."/>
            <person name="Knol J."/>
            <person name="O' Connell Motherway M."/>
            <person name="van Sinderen D."/>
        </authorList>
    </citation>
    <scope>NUCLEOTIDE SEQUENCE [LARGE SCALE GENOMIC DNA]</scope>
    <source>
        <strain evidence="3 4">215W447a</strain>
        <strain evidence="2 5">NRBB51</strain>
    </source>
</reference>
<dbReference type="Pfam" id="PF00005">
    <property type="entry name" value="ABC_tran"/>
    <property type="match status" value="1"/>
</dbReference>
<dbReference type="InterPro" id="IPR027417">
    <property type="entry name" value="P-loop_NTPase"/>
</dbReference>
<organism evidence="3 4">
    <name type="scientific">Bifidobacterium breve</name>
    <dbReference type="NCBI Taxonomy" id="1685"/>
    <lineage>
        <taxon>Bacteria</taxon>
        <taxon>Bacillati</taxon>
        <taxon>Actinomycetota</taxon>
        <taxon>Actinomycetes</taxon>
        <taxon>Bifidobacteriales</taxon>
        <taxon>Bifidobacteriaceae</taxon>
        <taxon>Bifidobacterium</taxon>
    </lineage>
</organism>
<dbReference type="GeneID" id="93018732"/>
<feature type="domain" description="ABC transporter" evidence="1">
    <location>
        <begin position="8"/>
        <end position="49"/>
    </location>
</feature>
<dbReference type="GO" id="GO:0005524">
    <property type="term" value="F:ATP binding"/>
    <property type="evidence" value="ECO:0007669"/>
    <property type="project" value="UniProtKB-KW"/>
</dbReference>
<evidence type="ECO:0000259" key="1">
    <source>
        <dbReference type="Pfam" id="PF00005"/>
    </source>
</evidence>
<keyword evidence="3" id="KW-0067">ATP-binding</keyword>
<evidence type="ECO:0000313" key="3">
    <source>
        <dbReference type="EMBL" id="AUE02996.1"/>
    </source>
</evidence>
<dbReference type="Gene3D" id="3.40.50.300">
    <property type="entry name" value="P-loop containing nucleotide triphosphate hydrolases"/>
    <property type="match status" value="1"/>
</dbReference>
<dbReference type="EMBL" id="CP021558">
    <property type="protein sequence ID" value="AUE02996.1"/>
    <property type="molecule type" value="Genomic_DNA"/>
</dbReference>
<dbReference type="Proteomes" id="UP000232491">
    <property type="component" value="Chromosome"/>
</dbReference>
<dbReference type="GO" id="GO:0016887">
    <property type="term" value="F:ATP hydrolysis activity"/>
    <property type="evidence" value="ECO:0007669"/>
    <property type="project" value="InterPro"/>
</dbReference>
<evidence type="ECO:0000313" key="5">
    <source>
        <dbReference type="Proteomes" id="UP000232609"/>
    </source>
</evidence>
<accession>A0A0L0LTK0</accession>
<name>A0A0L0LTK0_BIFBR</name>
<gene>
    <name evidence="3" type="ORF">BB215W447A_0978</name>
    <name evidence="2" type="ORF">NRBB51_0939</name>
</gene>
<protein>
    <submittedName>
        <fullName evidence="3">ATP-binding protein of ABC transporter system</fullName>
    </submittedName>
</protein>
<dbReference type="EMBL" id="CP021392">
    <property type="protein sequence ID" value="AUD81032.1"/>
    <property type="molecule type" value="Genomic_DNA"/>
</dbReference>
<evidence type="ECO:0000313" key="2">
    <source>
        <dbReference type="EMBL" id="AUD81032.1"/>
    </source>
</evidence>
<dbReference type="Proteomes" id="UP000232609">
    <property type="component" value="Chromosome"/>
</dbReference>
<dbReference type="RefSeq" id="WP_225851430.1">
    <property type="nucleotide sequence ID" value="NZ_BCXM01000012.1"/>
</dbReference>